<evidence type="ECO:0000313" key="3">
    <source>
        <dbReference type="Proteomes" id="UP000001822"/>
    </source>
</evidence>
<dbReference type="RefSeq" id="WP_011584308.1">
    <property type="nucleotide sequence ID" value="NC_008255.1"/>
</dbReference>
<sequence length="334" mass="38063">MNGVSVIICCYNSSDKLPETLYHISQQQLTAELPVEVILVDNGSTDTTCAVASAYWEQVKAPYPLRIISETIPGKNYAIETGISAAAYDLILFCDDDNLLSADYIQRGYTYFLQHPALGLLGGFGIPRLTIAPPPWFERYAYQYALGPQHTRARRDITLERGYVYGAGSILKKEAYLTLKKKGFQYTLTGRRNGIIIPGEDNELGYAVSLIGYQIHSNPELTFIHVLSESRLTWAYIKRLKKSVAYSAALLIPYKERRNERLLNKKSTFSWTKKMLSECFYFLNGYVRYPFAATDFKTDIVLDRQARLGSIQSLFANRKLFINKHSWLPWLQSN</sequence>
<evidence type="ECO:0000259" key="1">
    <source>
        <dbReference type="Pfam" id="PF00535"/>
    </source>
</evidence>
<protein>
    <submittedName>
        <fullName evidence="2">B-glycosyltransferase, glycosyltransferase family 2 protein</fullName>
    </submittedName>
</protein>
<dbReference type="EMBL" id="CP000383">
    <property type="protein sequence ID" value="ABG58193.1"/>
    <property type="molecule type" value="Genomic_DNA"/>
</dbReference>
<dbReference type="OrthoDB" id="786280at2"/>
<dbReference type="InterPro" id="IPR029044">
    <property type="entry name" value="Nucleotide-diphossugar_trans"/>
</dbReference>
<accession>A0A6N4SPF8</accession>
<evidence type="ECO:0000313" key="2">
    <source>
        <dbReference type="EMBL" id="ABG58193.1"/>
    </source>
</evidence>
<dbReference type="AlphaFoldDB" id="A0A6N4SPF8"/>
<organism evidence="2 3">
    <name type="scientific">Cytophaga hutchinsonii (strain ATCC 33406 / DSM 1761 / CIP 103989 / NBRC 15051 / NCIMB 9469 / D465)</name>
    <dbReference type="NCBI Taxonomy" id="269798"/>
    <lineage>
        <taxon>Bacteria</taxon>
        <taxon>Pseudomonadati</taxon>
        <taxon>Bacteroidota</taxon>
        <taxon>Cytophagia</taxon>
        <taxon>Cytophagales</taxon>
        <taxon>Cytophagaceae</taxon>
        <taxon>Cytophaga</taxon>
    </lineage>
</organism>
<dbReference type="Proteomes" id="UP000001822">
    <property type="component" value="Chromosome"/>
</dbReference>
<gene>
    <name evidence="2" type="primary">ycdQ</name>
    <name evidence="2" type="ordered locus">CHU_0912</name>
</gene>
<dbReference type="InterPro" id="IPR001173">
    <property type="entry name" value="Glyco_trans_2-like"/>
</dbReference>
<feature type="domain" description="Glycosyltransferase 2-like" evidence="1">
    <location>
        <begin position="5"/>
        <end position="176"/>
    </location>
</feature>
<name>A0A6N4SPF8_CYTH3</name>
<dbReference type="CDD" id="cd00761">
    <property type="entry name" value="Glyco_tranf_GTA_type"/>
    <property type="match status" value="1"/>
</dbReference>
<dbReference type="SUPFAM" id="SSF53448">
    <property type="entry name" value="Nucleotide-diphospho-sugar transferases"/>
    <property type="match status" value="1"/>
</dbReference>
<dbReference type="PANTHER" id="PTHR22916">
    <property type="entry name" value="GLYCOSYLTRANSFERASE"/>
    <property type="match status" value="1"/>
</dbReference>
<proteinExistence type="predicted"/>
<dbReference type="Pfam" id="PF00535">
    <property type="entry name" value="Glycos_transf_2"/>
    <property type="match status" value="1"/>
</dbReference>
<keyword evidence="3" id="KW-1185">Reference proteome</keyword>
<dbReference type="KEGG" id="chu:CHU_0912"/>
<reference evidence="2 3" key="1">
    <citation type="journal article" date="2007" name="Appl. Environ. Microbiol.">
        <title>Genome sequence of the cellulolytic gliding bacterium Cytophaga hutchinsonii.</title>
        <authorList>
            <person name="Xie G."/>
            <person name="Bruce D.C."/>
            <person name="Challacombe J.F."/>
            <person name="Chertkov O."/>
            <person name="Detter J.C."/>
            <person name="Gilna P."/>
            <person name="Han C.S."/>
            <person name="Lucas S."/>
            <person name="Misra M."/>
            <person name="Myers G.L."/>
            <person name="Richardson P."/>
            <person name="Tapia R."/>
            <person name="Thayer N."/>
            <person name="Thompson L.S."/>
            <person name="Brettin T.S."/>
            <person name="Henrissat B."/>
            <person name="Wilson D.B."/>
            <person name="McBride M.J."/>
        </authorList>
    </citation>
    <scope>NUCLEOTIDE SEQUENCE [LARGE SCALE GENOMIC DNA]</scope>
    <source>
        <strain evidence="3">ATCC 33406 / DSM 1761 / CIP 103989 / NBRC 15051 / NCIMB 9469 / D465</strain>
    </source>
</reference>
<dbReference type="GO" id="GO:0016758">
    <property type="term" value="F:hexosyltransferase activity"/>
    <property type="evidence" value="ECO:0007669"/>
    <property type="project" value="UniProtKB-ARBA"/>
</dbReference>
<dbReference type="Gene3D" id="3.90.550.10">
    <property type="entry name" value="Spore Coat Polysaccharide Biosynthesis Protein SpsA, Chain A"/>
    <property type="match status" value="1"/>
</dbReference>